<feature type="transmembrane region" description="Helical" evidence="9">
    <location>
        <begin position="372"/>
        <end position="398"/>
    </location>
</feature>
<keyword evidence="4 9" id="KW-0812">Transmembrane</keyword>
<keyword evidence="3" id="KW-1003">Cell membrane</keyword>
<keyword evidence="11" id="KW-1185">Reference proteome</keyword>
<name>A0A7M5X812_9CNID</name>
<dbReference type="EnsemblMetazoa" id="CLYHEMT018273.1">
    <property type="protein sequence ID" value="CLYHEMP018273.1"/>
    <property type="gene ID" value="CLYHEMG018273"/>
</dbReference>
<feature type="transmembrane region" description="Helical" evidence="9">
    <location>
        <begin position="586"/>
        <end position="614"/>
    </location>
</feature>
<dbReference type="Proteomes" id="UP000594262">
    <property type="component" value="Unplaced"/>
</dbReference>
<feature type="transmembrane region" description="Helical" evidence="9">
    <location>
        <begin position="268"/>
        <end position="290"/>
    </location>
</feature>
<comment type="subcellular location">
    <subcellularLocation>
        <location evidence="1">Cell membrane</location>
        <topology evidence="1">Multi-pass membrane protein</topology>
    </subcellularLocation>
</comment>
<organism evidence="10 11">
    <name type="scientific">Clytia hemisphaerica</name>
    <dbReference type="NCBI Taxonomy" id="252671"/>
    <lineage>
        <taxon>Eukaryota</taxon>
        <taxon>Metazoa</taxon>
        <taxon>Cnidaria</taxon>
        <taxon>Hydrozoa</taxon>
        <taxon>Hydroidolina</taxon>
        <taxon>Leptothecata</taxon>
        <taxon>Obeliida</taxon>
        <taxon>Clytiidae</taxon>
        <taxon>Clytia</taxon>
    </lineage>
</organism>
<feature type="transmembrane region" description="Helical" evidence="9">
    <location>
        <begin position="511"/>
        <end position="530"/>
    </location>
</feature>
<dbReference type="AlphaFoldDB" id="A0A7M5X812"/>
<reference evidence="10" key="1">
    <citation type="submission" date="2021-01" db="UniProtKB">
        <authorList>
            <consortium name="EnsemblMetazoa"/>
        </authorList>
    </citation>
    <scope>IDENTIFICATION</scope>
</reference>
<proteinExistence type="predicted"/>
<keyword evidence="2" id="KW-0813">Transport</keyword>
<protein>
    <submittedName>
        <fullName evidence="10">Uncharacterized protein</fullName>
    </submittedName>
</protein>
<feature type="transmembrane region" description="Helical" evidence="9">
    <location>
        <begin position="219"/>
        <end position="238"/>
    </location>
</feature>
<dbReference type="OrthoDB" id="10071804at2759"/>
<evidence type="ECO:0000313" key="11">
    <source>
        <dbReference type="Proteomes" id="UP000594262"/>
    </source>
</evidence>
<evidence type="ECO:0000256" key="7">
    <source>
        <dbReference type="ARBA" id="ARBA00023170"/>
    </source>
</evidence>
<evidence type="ECO:0000256" key="3">
    <source>
        <dbReference type="ARBA" id="ARBA00022475"/>
    </source>
</evidence>
<feature type="transmembrane region" description="Helical" evidence="9">
    <location>
        <begin position="542"/>
        <end position="565"/>
    </location>
</feature>
<feature type="transmembrane region" description="Helical" evidence="9">
    <location>
        <begin position="99"/>
        <end position="118"/>
    </location>
</feature>
<dbReference type="GO" id="GO:0005886">
    <property type="term" value="C:plasma membrane"/>
    <property type="evidence" value="ECO:0007669"/>
    <property type="project" value="UniProtKB-SubCell"/>
</dbReference>
<evidence type="ECO:0000256" key="5">
    <source>
        <dbReference type="ARBA" id="ARBA00022989"/>
    </source>
</evidence>
<feature type="transmembrane region" description="Helical" evidence="9">
    <location>
        <begin position="436"/>
        <end position="458"/>
    </location>
</feature>
<dbReference type="PANTHER" id="PTHR21444:SF15">
    <property type="entry name" value="RECEPTOR FOR RETINOL UPTAKE STRA6"/>
    <property type="match status" value="1"/>
</dbReference>
<dbReference type="GO" id="GO:0071939">
    <property type="term" value="P:vitamin A import into cell"/>
    <property type="evidence" value="ECO:0007669"/>
    <property type="project" value="TreeGrafter"/>
</dbReference>
<keyword evidence="6 9" id="KW-0472">Membrane</keyword>
<keyword evidence="5 9" id="KW-1133">Transmembrane helix</keyword>
<dbReference type="Pfam" id="PF14752">
    <property type="entry name" value="RBP_receptor"/>
    <property type="match status" value="1"/>
</dbReference>
<dbReference type="InterPro" id="IPR026612">
    <property type="entry name" value="STRA6-like"/>
</dbReference>
<evidence type="ECO:0000256" key="6">
    <source>
        <dbReference type="ARBA" id="ARBA00023136"/>
    </source>
</evidence>
<feature type="transmembrane region" description="Helical" evidence="9">
    <location>
        <begin position="150"/>
        <end position="169"/>
    </location>
</feature>
<evidence type="ECO:0000256" key="1">
    <source>
        <dbReference type="ARBA" id="ARBA00004651"/>
    </source>
</evidence>
<evidence type="ECO:0000256" key="8">
    <source>
        <dbReference type="SAM" id="MobiDB-lite"/>
    </source>
</evidence>
<evidence type="ECO:0000256" key="9">
    <source>
        <dbReference type="SAM" id="Phobius"/>
    </source>
</evidence>
<evidence type="ECO:0000256" key="4">
    <source>
        <dbReference type="ARBA" id="ARBA00022692"/>
    </source>
</evidence>
<feature type="transmembrane region" description="Helical" evidence="9">
    <location>
        <begin position="189"/>
        <end position="212"/>
    </location>
</feature>
<dbReference type="PANTHER" id="PTHR21444">
    <property type="entry name" value="COILED-COIL DOMAIN-CONTAINING PROTEIN 180"/>
    <property type="match status" value="1"/>
</dbReference>
<sequence length="953" mass="109616">DLNFAAMNFDVLESVYQTFRTSNSAGDLLATFLNGEFERHFENSDEVVKNFVNDTLPCMINITCIYINETMRAVTQSLWTNCLESDVKDFYCGVDNLEATMRLIFVSLALVLLILLTLGKSRKSFKLGCCFGRPAPVVPLNMLDNYENRYAYMFAFGVTVNSCVDVLFGDYKGIVGESSASELNALPPYFSIIIKVALAAFICIIAYPFFIAHNLRNRLLGSLIGFCYTAFYIAQLISKHQKLANKCWPIFVRVNQTKRRYIFIFEDIPRFCCLFALLYLFGDTFVRILYKRWKKPRTSGIGLLFNDERDDWKKGYHYIHVKDVFRKHIVAREKEKLENVLSDGPPIQTKILNFIKSRAYEVKPGFQYSTRIMIATFIGILAVYLILVQLVSYGYIIFTKTWNQILDKERIIWLAKNLELPVPLIQKHVDGLQACWWLAMLWATVLQVLTVLNSLVWYRRHVLMLRRGDRSFLPSSIKKGSLNAGDLMTASFKYAGFQVGYSAWGYLIKHAVFWLIFSFLSVFFFVPLFYGGPSFLITLIKGYWPSVIVAVIAVVVQNGLARGCFLLSKENVSVDNRRGFHITSYVLFYFNVFIGIASCLLRLAYGAILGVVMLSRLQKSTLPRSYERRDPGFLAYLGFLMVEHQHSNPVLHCFVRILLGHIDKSLQQDEFTVVRRETKVLLKTYGSADNAEWGANGCPLSLNKSPQRTAQDVSRSAQIRWHLAVVLIQNPSIRRYRGHYIRRHIPVKHLTRALFMQFNAGKELEGESNVDIDNVRAAAIGYQYRTDLYNSESPELTTSEKFKQWLQFEKFCKHHSNETSDDVEPEESLPDTLKYKANENFRKFLQFMKFRERSTSNVSSNSSTTREQKVESLDVKKMIKSVTEVSFIDDNDEKMETNAESADSPNVVHVSPRREKGEQRNTCELNIKMEEVHINEGVVETDKKTLNKLDAWV</sequence>
<keyword evidence="7" id="KW-0675">Receptor</keyword>
<dbReference type="GO" id="GO:0038023">
    <property type="term" value="F:signaling receptor activity"/>
    <property type="evidence" value="ECO:0007669"/>
    <property type="project" value="InterPro"/>
</dbReference>
<dbReference type="GO" id="GO:0034632">
    <property type="term" value="F:retinol transmembrane transporter activity"/>
    <property type="evidence" value="ECO:0007669"/>
    <property type="project" value="InterPro"/>
</dbReference>
<feature type="region of interest" description="Disordered" evidence="8">
    <location>
        <begin position="896"/>
        <end position="918"/>
    </location>
</feature>
<evidence type="ECO:0000313" key="10">
    <source>
        <dbReference type="EnsemblMetazoa" id="CLYHEMP018273.1"/>
    </source>
</evidence>
<evidence type="ECO:0000256" key="2">
    <source>
        <dbReference type="ARBA" id="ARBA00022448"/>
    </source>
</evidence>
<accession>A0A7M5X812</accession>